<dbReference type="InterPro" id="IPR011701">
    <property type="entry name" value="MFS"/>
</dbReference>
<keyword evidence="2 4" id="KW-1133">Transmembrane helix</keyword>
<dbReference type="PROSITE" id="PS50850">
    <property type="entry name" value="MFS"/>
    <property type="match status" value="1"/>
</dbReference>
<evidence type="ECO:0000259" key="5">
    <source>
        <dbReference type="PROSITE" id="PS50850"/>
    </source>
</evidence>
<proteinExistence type="predicted"/>
<reference evidence="7" key="1">
    <citation type="submission" date="2015-09" db="EMBL/GenBank/DDBJ databases">
        <authorList>
            <person name="Rodrigo-Torres L."/>
            <person name="Arahal D.R."/>
        </authorList>
    </citation>
    <scope>NUCLEOTIDE SEQUENCE [LARGE SCALE GENOMIC DNA]</scope>
    <source>
        <strain evidence="7">CECT 5091</strain>
    </source>
</reference>
<feature type="transmembrane region" description="Helical" evidence="4">
    <location>
        <begin position="70"/>
        <end position="91"/>
    </location>
</feature>
<feature type="transmembrane region" description="Helical" evidence="4">
    <location>
        <begin position="304"/>
        <end position="321"/>
    </location>
</feature>
<feature type="transmembrane region" description="Helical" evidence="4">
    <location>
        <begin position="132"/>
        <end position="151"/>
    </location>
</feature>
<feature type="transmembrane region" description="Helical" evidence="4">
    <location>
        <begin position="172"/>
        <end position="192"/>
    </location>
</feature>
<feature type="transmembrane region" description="Helical" evidence="4">
    <location>
        <begin position="103"/>
        <end position="126"/>
    </location>
</feature>
<protein>
    <submittedName>
        <fullName evidence="6">Putative MFS-type transporter YcaD</fullName>
    </submittedName>
</protein>
<dbReference type="PANTHER" id="PTHR23521">
    <property type="entry name" value="TRANSPORTER MFS SUPERFAMILY"/>
    <property type="match status" value="1"/>
</dbReference>
<evidence type="ECO:0000256" key="1">
    <source>
        <dbReference type="ARBA" id="ARBA00022692"/>
    </source>
</evidence>
<feature type="transmembrane region" description="Helical" evidence="4">
    <location>
        <begin position="14"/>
        <end position="34"/>
    </location>
</feature>
<gene>
    <name evidence="6" type="primary">ycaD_1</name>
    <name evidence="6" type="ORF">RUE5091_00092</name>
</gene>
<keyword evidence="3 4" id="KW-0472">Membrane</keyword>
<evidence type="ECO:0000256" key="2">
    <source>
        <dbReference type="ARBA" id="ARBA00022989"/>
    </source>
</evidence>
<dbReference type="EMBL" id="CYUD01000001">
    <property type="protein sequence ID" value="CUJ83310.1"/>
    <property type="molecule type" value="Genomic_DNA"/>
</dbReference>
<feature type="transmembrane region" description="Helical" evidence="4">
    <location>
        <begin position="236"/>
        <end position="256"/>
    </location>
</feature>
<dbReference type="AlphaFoldDB" id="A0A0P1I928"/>
<keyword evidence="1 4" id="KW-0812">Transmembrane</keyword>
<feature type="transmembrane region" description="Helical" evidence="4">
    <location>
        <begin position="46"/>
        <end position="64"/>
    </location>
</feature>
<organism evidence="6 7">
    <name type="scientific">Ruegeria denitrificans</name>
    <dbReference type="NCBI Taxonomy" id="1715692"/>
    <lineage>
        <taxon>Bacteria</taxon>
        <taxon>Pseudomonadati</taxon>
        <taxon>Pseudomonadota</taxon>
        <taxon>Alphaproteobacteria</taxon>
        <taxon>Rhodobacterales</taxon>
        <taxon>Roseobacteraceae</taxon>
        <taxon>Ruegeria</taxon>
    </lineage>
</organism>
<evidence type="ECO:0000256" key="3">
    <source>
        <dbReference type="ARBA" id="ARBA00023136"/>
    </source>
</evidence>
<dbReference type="InterPro" id="IPR036259">
    <property type="entry name" value="MFS_trans_sf"/>
</dbReference>
<dbReference type="PANTHER" id="PTHR23521:SF2">
    <property type="entry name" value="TRANSPORTER MFS SUPERFAMILY"/>
    <property type="match status" value="1"/>
</dbReference>
<dbReference type="InterPro" id="IPR020846">
    <property type="entry name" value="MFS_dom"/>
</dbReference>
<dbReference type="GO" id="GO:0022857">
    <property type="term" value="F:transmembrane transporter activity"/>
    <property type="evidence" value="ECO:0007669"/>
    <property type="project" value="InterPro"/>
</dbReference>
<dbReference type="SUPFAM" id="SSF103473">
    <property type="entry name" value="MFS general substrate transporter"/>
    <property type="match status" value="1"/>
</dbReference>
<keyword evidence="7" id="KW-1185">Reference proteome</keyword>
<name>A0A0P1I928_9RHOB</name>
<dbReference type="Gene3D" id="1.20.1250.20">
    <property type="entry name" value="MFS general substrate transporter like domains"/>
    <property type="match status" value="2"/>
</dbReference>
<evidence type="ECO:0000313" key="6">
    <source>
        <dbReference type="EMBL" id="CUJ83310.1"/>
    </source>
</evidence>
<evidence type="ECO:0000256" key="4">
    <source>
        <dbReference type="SAM" id="Phobius"/>
    </source>
</evidence>
<dbReference type="GO" id="GO:0005886">
    <property type="term" value="C:plasma membrane"/>
    <property type="evidence" value="ECO:0007669"/>
    <property type="project" value="TreeGrafter"/>
</dbReference>
<feature type="transmembrane region" description="Helical" evidence="4">
    <location>
        <begin position="341"/>
        <end position="358"/>
    </location>
</feature>
<sequence length="391" mass="41780">MPLAFSEIGASQEAASFAASAYSLGFLVGCFVVAKSISDIGHIRAFASGAAITIAAAILFSVSISTPFLIFLRFLTGLATAGLFSIGDTWLNETAEDKTRGRVLAVYAIIVGVVAVFSQFLVFVVPGDIREAFVYVALFYCISILVISTTRSTPPNNKSRVPIRIRGLFDDAPAAFLGVFAMGMVSTTLLSVVPYNAAQLGVAIIDVALMVALVYLGRVLFQFPLGWLSDKIDRRIVILIATVTATVVLLLMAVLVDVDYDHSVNSFGYNSIGFAVLSIILVLLGGSLLTLYSLLVAHALDRTVPVFVSSAAVTMLLVWTLGSVTGPLIANAATTYFSDIALYWVNFAVMLCFSLYLGQRVWSVGPVSRAEQTSHADVLPTSTEMAPTEKR</sequence>
<dbReference type="STRING" id="1715692.RUE5091_00092"/>
<evidence type="ECO:0000313" key="7">
    <source>
        <dbReference type="Proteomes" id="UP000051260"/>
    </source>
</evidence>
<feature type="domain" description="Major facilitator superfamily (MFS) profile" evidence="5">
    <location>
        <begin position="1"/>
        <end position="362"/>
    </location>
</feature>
<feature type="transmembrane region" description="Helical" evidence="4">
    <location>
        <begin position="268"/>
        <end position="292"/>
    </location>
</feature>
<dbReference type="Pfam" id="PF07690">
    <property type="entry name" value="MFS_1"/>
    <property type="match status" value="2"/>
</dbReference>
<accession>A0A0P1I928</accession>
<dbReference type="Proteomes" id="UP000051260">
    <property type="component" value="Unassembled WGS sequence"/>
</dbReference>